<keyword evidence="7" id="KW-1185">Reference proteome</keyword>
<feature type="region of interest" description="Disordered" evidence="5">
    <location>
        <begin position="1"/>
        <end position="32"/>
    </location>
</feature>
<dbReference type="Proteomes" id="UP001301132">
    <property type="component" value="Unassembled WGS sequence"/>
</dbReference>
<dbReference type="Gene3D" id="3.30.420.40">
    <property type="match status" value="1"/>
</dbReference>
<dbReference type="SUPFAM" id="SSF53067">
    <property type="entry name" value="Actin-like ATPase domain"/>
    <property type="match status" value="1"/>
</dbReference>
<reference evidence="6 7" key="1">
    <citation type="submission" date="2022-12" db="EMBL/GenBank/DDBJ databases">
        <authorList>
            <person name="Abashina T."/>
            <person name="Solyanikova I."/>
            <person name="Delegan Y."/>
        </authorList>
    </citation>
    <scope>NUCLEOTIDE SEQUENCE [LARGE SCALE GENOMIC DNA]</scope>
    <source>
        <strain evidence="6 7">IPS92ro</strain>
    </source>
</reference>
<organism evidence="6 7">
    <name type="scientific">Streptomyces rubrogriseus</name>
    <dbReference type="NCBI Taxonomy" id="194673"/>
    <lineage>
        <taxon>Bacteria</taxon>
        <taxon>Bacillati</taxon>
        <taxon>Actinomycetota</taxon>
        <taxon>Actinomycetes</taxon>
        <taxon>Kitasatosporales</taxon>
        <taxon>Streptomycetaceae</taxon>
        <taxon>Streptomyces</taxon>
        <taxon>Streptomyces violaceoruber group</taxon>
    </lineage>
</organism>
<evidence type="ECO:0000313" key="6">
    <source>
        <dbReference type="EMBL" id="MCZ4638090.1"/>
    </source>
</evidence>
<dbReference type="InterPro" id="IPR056546">
    <property type="entry name" value="MreB_MamK-like"/>
</dbReference>
<dbReference type="Pfam" id="PF06723">
    <property type="entry name" value="MreB_Mbl"/>
    <property type="match status" value="1"/>
</dbReference>
<comment type="caution">
    <text evidence="6">The sequence shown here is derived from an EMBL/GenBank/DDBJ whole genome shotgun (WGS) entry which is preliminary data.</text>
</comment>
<keyword evidence="2" id="KW-0963">Cytoplasm</keyword>
<evidence type="ECO:0000256" key="1">
    <source>
        <dbReference type="ARBA" id="ARBA00004496"/>
    </source>
</evidence>
<sequence>MPARHRPRAPGDRAAGPLLRPLPAGAGGRTMTVLRRPRTALSRHRPWPLCRQCSGVALDMGSARTRAWVAGRGMILDVPTVTFPGAGAVYPIQRGSIVDTQGTARMLDRLLGHRLPRFARPVVVVTAPVLDGLAYRTEARTAVEVLRPRTVLTVPSARAVALAAGADLTRPLLVMDIGAHLTEVVLLVDGAVFDARRTALGTGDIDDATPSAWIGEALADMTTSMLRQDGTSLTVDALGRGPLLAGGGALRPEITCRLADRLHVPLRAVPAPHTAAVRGAAKLLEAAHTHPSTTGTDPPDTHPH</sequence>
<evidence type="ECO:0000256" key="4">
    <source>
        <dbReference type="ARBA" id="ARBA00022840"/>
    </source>
</evidence>
<dbReference type="EMBL" id="JAPWHU010000469">
    <property type="protein sequence ID" value="MCZ4638090.1"/>
    <property type="molecule type" value="Genomic_DNA"/>
</dbReference>
<evidence type="ECO:0000256" key="2">
    <source>
        <dbReference type="ARBA" id="ARBA00022490"/>
    </source>
</evidence>
<proteinExistence type="predicted"/>
<comment type="subcellular location">
    <subcellularLocation>
        <location evidence="1">Cytoplasm</location>
    </subcellularLocation>
</comment>
<dbReference type="PANTHER" id="PTHR42749">
    <property type="entry name" value="CELL SHAPE-DETERMINING PROTEIN MREB"/>
    <property type="match status" value="1"/>
</dbReference>
<protein>
    <submittedName>
        <fullName evidence="6">Rod shape-determining protein</fullName>
    </submittedName>
</protein>
<dbReference type="PANTHER" id="PTHR42749:SF1">
    <property type="entry name" value="CELL SHAPE-DETERMINING PROTEIN MREB"/>
    <property type="match status" value="1"/>
</dbReference>
<evidence type="ECO:0000313" key="7">
    <source>
        <dbReference type="Proteomes" id="UP001301132"/>
    </source>
</evidence>
<evidence type="ECO:0000256" key="5">
    <source>
        <dbReference type="SAM" id="MobiDB-lite"/>
    </source>
</evidence>
<evidence type="ECO:0000256" key="3">
    <source>
        <dbReference type="ARBA" id="ARBA00022741"/>
    </source>
</evidence>
<accession>A0ABT4PAD7</accession>
<gene>
    <name evidence="6" type="ORF">O3S69_29045</name>
</gene>
<keyword evidence="3" id="KW-0547">Nucleotide-binding</keyword>
<dbReference type="InterPro" id="IPR043129">
    <property type="entry name" value="ATPase_NBD"/>
</dbReference>
<name>A0ABT4PAD7_9ACTN</name>
<keyword evidence="4" id="KW-0067">ATP-binding</keyword>